<dbReference type="Proteomes" id="UP000323136">
    <property type="component" value="Unassembled WGS sequence"/>
</dbReference>
<evidence type="ECO:0000256" key="1">
    <source>
        <dbReference type="SAM" id="MobiDB-lite"/>
    </source>
</evidence>
<name>A0A5S5DZ64_9FLAO</name>
<keyword evidence="2" id="KW-0812">Transmembrane</keyword>
<reference evidence="3 4" key="1">
    <citation type="submission" date="2019-07" db="EMBL/GenBank/DDBJ databases">
        <title>Genomic Encyclopedia of Type Strains, Phase IV (KMG-IV): sequencing the most valuable type-strain genomes for metagenomic binning, comparative biology and taxonomic classification.</title>
        <authorList>
            <person name="Goeker M."/>
        </authorList>
    </citation>
    <scope>NUCLEOTIDE SEQUENCE [LARGE SCALE GENOMIC DNA]</scope>
    <source>
        <strain evidence="3 4">DSM 18961</strain>
    </source>
</reference>
<evidence type="ECO:0000256" key="2">
    <source>
        <dbReference type="SAM" id="Phobius"/>
    </source>
</evidence>
<feature type="region of interest" description="Disordered" evidence="1">
    <location>
        <begin position="925"/>
        <end position="964"/>
    </location>
</feature>
<keyword evidence="2" id="KW-0472">Membrane</keyword>
<feature type="region of interest" description="Disordered" evidence="1">
    <location>
        <begin position="669"/>
        <end position="751"/>
    </location>
</feature>
<feature type="transmembrane region" description="Helical" evidence="2">
    <location>
        <begin position="56"/>
        <end position="79"/>
    </location>
</feature>
<feature type="transmembrane region" description="Helical" evidence="2">
    <location>
        <begin position="26"/>
        <end position="50"/>
    </location>
</feature>
<evidence type="ECO:0000313" key="4">
    <source>
        <dbReference type="Proteomes" id="UP000323136"/>
    </source>
</evidence>
<gene>
    <name evidence="3" type="ORF">C7447_101454</name>
</gene>
<feature type="compositionally biased region" description="Basic and acidic residues" evidence="1">
    <location>
        <begin position="925"/>
        <end position="955"/>
    </location>
</feature>
<sequence length="1104" mass="128761">MNDFTNIEHKLQQFSRKYYTNELIKGSILFVTLGLLYLLFTLFIEYFLWLKPTARTILFWGFILIEGFLLVRFIGFPLFKLFGLQKGISFEEASKIIGNHFPEVKDKLLNVLQLKQSNNQSDLLLASIEQKSNELQPVPFTKAVDFNNNTKYLKFALIPIIIWLITLFTGANTKLNQSLERVVNHRIAYAPPAPFTLSLTNNNLQVIQGKPLTIYVEAKGEVIPQEAKIFYDNQQYYLENNGVGLFSYTFSEVNQPIDFYAEANGIQSVDYHINIIKTPTIQNVSMRLLYPRYLGKQNETIPNTSNITLPQGTTIEWNVKTSQSNTVTFINEETRTDFKQNETDLFVFSKRILKNINYQITTSNEKLQDYEQLQFSVNVVKDEYPIISVQSNIDSVSRGPAMFAGQISDDYGFKKLQLVYYNAQNPQSQQTKEITIGKENIQTFFYQFPDGLNLQEGINYEMFFQVFDNDAINGNKKTTSKKFSYRQKTTQEIEQELLQEQRDHINNLENSLEKQQKSKQDLEKIQFDLQNKKNMNWNDQKKVQNLIKRQQQYKQMMQRQTDKLQENFSEKKEETEDLQQKKEDLKKRIEELKKLEKQQKLLDELMKMAEKLNKEELIKKTKELAQQNKQQERSLERVLEMTKRFYVEQKTTQLANELKELAKKQENLANKDADKEEQEAVKKEFQKVQEQMKELQKDNEKLKDPMDIPKMEELQKETEQELNKAEENLKQNKPKDANKNQQKAADKMKQMSAKMEKSMEMMSDEMQEENEEDLRQILENLITFSFDQEALMNEFTDSSSSHPDFGKNLKKQFQLKTYFEHIDDSLFVLSMRVPRISSEIQEHLGNAHYNLDQSLENFAESRFNNGVSNQRYIMTSANELANMLSNTLDAMKNAKPGSGKGKGKGESFSLPDIIQKQSELMQKMKEGMQKKGNEGKPKDGEGKEGKGSKEGKGEKQGNGGENEEMNGELYQIYKEQSELRQQLEDAIKEGGSGNGKAKKALKEMEELENEILEKGFTQGALNKMQKLNYELLKLDKATFEQGRDKQRKANSNLIEYNKNNAKQLEFKKLFYNQTEILNRQSLPLRQNYKKKVQEYFSIPDQDKN</sequence>
<dbReference type="OrthoDB" id="9812498at2"/>
<proteinExistence type="predicted"/>
<feature type="region of interest" description="Disordered" evidence="1">
    <location>
        <begin position="558"/>
        <end position="579"/>
    </location>
</feature>
<dbReference type="AlphaFoldDB" id="A0A5S5DZ64"/>
<keyword evidence="4" id="KW-1185">Reference proteome</keyword>
<protein>
    <recommendedName>
        <fullName evidence="5">DUF4175 family protein</fullName>
    </recommendedName>
</protein>
<dbReference type="RefSeq" id="WP_148868551.1">
    <property type="nucleotide sequence ID" value="NZ_VNIA01000001.1"/>
</dbReference>
<keyword evidence="2" id="KW-1133">Transmembrane helix</keyword>
<dbReference type="EMBL" id="VNIA01000001">
    <property type="protein sequence ID" value="TYP99849.1"/>
    <property type="molecule type" value="Genomic_DNA"/>
</dbReference>
<comment type="caution">
    <text evidence="3">The sequence shown here is derived from an EMBL/GenBank/DDBJ whole genome shotgun (WGS) entry which is preliminary data.</text>
</comment>
<evidence type="ECO:0000313" key="3">
    <source>
        <dbReference type="EMBL" id="TYP99849.1"/>
    </source>
</evidence>
<evidence type="ECO:0008006" key="5">
    <source>
        <dbReference type="Google" id="ProtNLM"/>
    </source>
</evidence>
<feature type="compositionally biased region" description="Basic and acidic residues" evidence="1">
    <location>
        <begin position="560"/>
        <end position="579"/>
    </location>
</feature>
<accession>A0A5S5DZ64</accession>
<organism evidence="3 4">
    <name type="scientific">Tenacibaculum adriaticum</name>
    <dbReference type="NCBI Taxonomy" id="413713"/>
    <lineage>
        <taxon>Bacteria</taxon>
        <taxon>Pseudomonadati</taxon>
        <taxon>Bacteroidota</taxon>
        <taxon>Flavobacteriia</taxon>
        <taxon>Flavobacteriales</taxon>
        <taxon>Flavobacteriaceae</taxon>
        <taxon>Tenacibaculum</taxon>
    </lineage>
</organism>